<evidence type="ECO:0000313" key="2">
    <source>
        <dbReference type="EMBL" id="SHM00365.1"/>
    </source>
</evidence>
<keyword evidence="2" id="KW-0456">Lyase</keyword>
<dbReference type="Proteomes" id="UP000322545">
    <property type="component" value="Unassembled WGS sequence"/>
</dbReference>
<dbReference type="Gene3D" id="2.160.20.10">
    <property type="entry name" value="Single-stranded right-handed beta-helix, Pectin lyase-like"/>
    <property type="match status" value="2"/>
</dbReference>
<dbReference type="InterPro" id="IPR024535">
    <property type="entry name" value="RHGA/B-epi-like_pectate_lyase"/>
</dbReference>
<accession>A0A1M7F8S1</accession>
<dbReference type="InterPro" id="IPR012334">
    <property type="entry name" value="Pectin_lyas_fold"/>
</dbReference>
<dbReference type="GO" id="GO:0016829">
    <property type="term" value="F:lyase activity"/>
    <property type="evidence" value="ECO:0007669"/>
    <property type="project" value="UniProtKB-KW"/>
</dbReference>
<protein>
    <submittedName>
        <fullName evidence="2">Pectate lyase superfamily protein</fullName>
    </submittedName>
</protein>
<dbReference type="SUPFAM" id="SSF51126">
    <property type="entry name" value="Pectin lyase-like"/>
    <property type="match status" value="1"/>
</dbReference>
<sequence>MRKGIWMNKAITDGVVFMPPAFEAGLEMWSSGDGTPGSPSYAESATAAFVPADQDFGGALELVKAENVQKLRYMGETPLLPGCYLQVRARVKALGGALPGVRIAAWPGGAGGVPLPGLPQTGPQVSLTAYGEVVEISAIIGPGSRTGVDLVWGRSALYAHIGLDLTGPNGGIVRIDDIEIEDVTSVFLRDMLSVVDVRDYGAVGDGTSDDSAAFEAADADARGREVLVPAGIYRLAESVTFQSRVQFEGRVEMPDDKILALTKNFDLPSYIDAFGDDEELAFKKAFQALLNNAGHESLDLGGRLLGIRAPIDMQAAVANRTFFNQRRVIRNGQFSVFSGPAWDTEVVTSQARYAPADPKRLTNVQNVASIPVGALIEGNGVGREVYVRARNIAAQTLEISAPLYDADGVQVFTFRRFKYILDFSGFDDLGRMTLSDIEFQCSGECSAILLPPQGSGFALRDCFITRPKDRGISSHGEGCQGMLIDRCQFLSNESPLASLERQSIGLNTNANDVKLRNNRAVHFRHFAVIGGSSSIILGNHWFQGDTLQNSPRLAGLVLTRTNNRGTVTGNYVDNSFIEWGNEHDQAPEFSSEFSFSQLTVSGNTFLASQVPPWFSYLVIKPYGAGHFLNGLTVTGNSFRIIGTPVDRVESVDTSFASLDYNRFANVTFRDNMFNNVNSPSASPVTLEHTEASASQAWVVAADAKLPFNAWAQVVEAVTAAGPLRRADGSIYYGAPYYQAKQGPNSDQVTLRWETPVQGTAMVTVRIDDPF</sequence>
<feature type="domain" description="Rhamnogalacturonase A/B/Epimerase-like pectate lyase" evidence="1">
    <location>
        <begin position="195"/>
        <end position="251"/>
    </location>
</feature>
<evidence type="ECO:0000259" key="1">
    <source>
        <dbReference type="Pfam" id="PF12708"/>
    </source>
</evidence>
<keyword evidence="3" id="KW-1185">Reference proteome</keyword>
<dbReference type="AlphaFoldDB" id="A0A1M7F8S1"/>
<dbReference type="Pfam" id="PF12708">
    <property type="entry name" value="Pect-lyase_RHGA_epim"/>
    <property type="match status" value="1"/>
</dbReference>
<name>A0A1M7F8S1_9RHOB</name>
<dbReference type="EMBL" id="FRCB01000004">
    <property type="protein sequence ID" value="SHM00365.1"/>
    <property type="molecule type" value="Genomic_DNA"/>
</dbReference>
<gene>
    <name evidence="2" type="ORF">SAMN05443432_10493</name>
</gene>
<reference evidence="2 3" key="1">
    <citation type="submission" date="2016-11" db="EMBL/GenBank/DDBJ databases">
        <authorList>
            <person name="Varghese N."/>
            <person name="Submissions S."/>
        </authorList>
    </citation>
    <scope>NUCLEOTIDE SEQUENCE [LARGE SCALE GENOMIC DNA]</scope>
    <source>
        <strain evidence="2 3">DSM 28249</strain>
    </source>
</reference>
<proteinExistence type="predicted"/>
<organism evidence="2 3">
    <name type="scientific">Roseovarius litoreus</name>
    <dbReference type="NCBI Taxonomy" id="1155722"/>
    <lineage>
        <taxon>Bacteria</taxon>
        <taxon>Pseudomonadati</taxon>
        <taxon>Pseudomonadota</taxon>
        <taxon>Alphaproteobacteria</taxon>
        <taxon>Rhodobacterales</taxon>
        <taxon>Roseobacteraceae</taxon>
        <taxon>Roseovarius</taxon>
    </lineage>
</organism>
<dbReference type="InterPro" id="IPR011050">
    <property type="entry name" value="Pectin_lyase_fold/virulence"/>
</dbReference>
<evidence type="ECO:0000313" key="3">
    <source>
        <dbReference type="Proteomes" id="UP000322545"/>
    </source>
</evidence>